<dbReference type="InterPro" id="IPR001054">
    <property type="entry name" value="A/G_cyclase"/>
</dbReference>
<sequence>MKPFFLFYSTILFFRFGLIKCLTDVQLGFLFTQRSDYFDSNVGFIQSAGVVPIALEKIRNLSLLPNLNLSFYWRFDNCIEAKASGESLELSKLVNVSVLFGPSCSQSVIRSSLVTQQFNTPIFPWGMVSASQIYNRNRFPNVFTVVSTFYSLSYAVIDLMKTFNWTTYTYLIASAEAKRCNAMHTDFATVIAQYYPKGQETYALITKNPPTEQNYVDFIKNSKALSRVIISCFDEDKWKRDFLLSMYDNGLNNSEWVHINMDLKKAGFQTNYNDGSDNSVPFYKDVYGVNDGRDNDALKMAKMMLNVDSSREVMLTQNVTNIVINNIKKWPFYCNDCNTTGISSISAYSSLLYDSLLVWAELMNHSITTYGEQETLANYSLLKSGCNRTFKGLLETFRYDADCIKLPLLQLRGLNKNGEPIAYINYTFTAVLAFNKLVANEDYESTIFANWDNQIPLNKPLCGYNGNSCPEDFFKDYLGVAVAIIVVIVLAVIFIVICTIYTIYRVRRNDIEELSKWKIPFIRLERPKDENIEVNQSLYSFSSGKTSKSSRATLNTRQDTTHFMYLYYDGQSVVGQKHNVKFFDTKENMKELTKILLMDHQNINKFFGMSIDGSIPLSIWGYCKRRSLFDILQTDNSMFDTFFLMCLIRDTVEGTHFIHNSFLNFHGQLTSKNCLISDRWQVKISNFNLKSLREREKLDVNDKLWMAPEHLRNDDSVSSQEGDIYSLGIIFSEIITKGSPWDLENRDESVQELIYLIKRGSFPLIRPEIEPYNGMEINPAMITLVKDCWNEKPDDRPSIKQIRSIVNAFKDKRSSNLMDHVFRILEEYAQTLRDEVNERTKELVEEQKKIDVLLNKMLPTSVASKLKLGKAIEPEDFDSVTIFFADVVKFTLLSSKCSPLQVITLVNDLYTMFDNIIESLDVYKVETIGDGYLCVSGLPIRNGNKHGWEIAMLSLRFMDSAHKFKIPFLPEEKVSLRIGCNTGPCVTSVVGLSMPRYCLFGDTVNTASRMESNGRPGRIHMTEACFNLLTELGGFALECRGEVIIKGKGVMTTYWLNGLAESNPDYIHYDITTHND</sequence>
<dbReference type="Pfam" id="PF07714">
    <property type="entry name" value="PK_Tyr_Ser-Thr"/>
    <property type="match status" value="1"/>
</dbReference>
<evidence type="ECO:0000256" key="7">
    <source>
        <dbReference type="ARBA" id="ARBA00022989"/>
    </source>
</evidence>
<keyword evidence="9" id="KW-0675">Receptor</keyword>
<dbReference type="PROSITE" id="PS50125">
    <property type="entry name" value="GUANYLATE_CYCLASE_2"/>
    <property type="match status" value="1"/>
</dbReference>
<evidence type="ECO:0000259" key="15">
    <source>
        <dbReference type="PROSITE" id="PS50125"/>
    </source>
</evidence>
<evidence type="ECO:0000313" key="17">
    <source>
        <dbReference type="WBParaSite" id="PTRK_0001428200.1"/>
    </source>
</evidence>
<dbReference type="GO" id="GO:0004383">
    <property type="term" value="F:guanylate cyclase activity"/>
    <property type="evidence" value="ECO:0007669"/>
    <property type="project" value="UniProtKB-EC"/>
</dbReference>
<dbReference type="GO" id="GO:0005886">
    <property type="term" value="C:plasma membrane"/>
    <property type="evidence" value="ECO:0007669"/>
    <property type="project" value="TreeGrafter"/>
</dbReference>
<evidence type="ECO:0000259" key="14">
    <source>
        <dbReference type="PROSITE" id="PS50011"/>
    </source>
</evidence>
<dbReference type="GO" id="GO:0001653">
    <property type="term" value="F:peptide receptor activity"/>
    <property type="evidence" value="ECO:0007669"/>
    <property type="project" value="TreeGrafter"/>
</dbReference>
<dbReference type="InterPro" id="IPR011009">
    <property type="entry name" value="Kinase-like_dom_sf"/>
</dbReference>
<dbReference type="GO" id="GO:0005524">
    <property type="term" value="F:ATP binding"/>
    <property type="evidence" value="ECO:0007669"/>
    <property type="project" value="InterPro"/>
</dbReference>
<dbReference type="Pfam" id="PF01094">
    <property type="entry name" value="ANF_receptor"/>
    <property type="match status" value="1"/>
</dbReference>
<evidence type="ECO:0000256" key="9">
    <source>
        <dbReference type="ARBA" id="ARBA00023170"/>
    </source>
</evidence>
<keyword evidence="11" id="KW-0456">Lyase</keyword>
<keyword evidence="4 13" id="KW-0812">Transmembrane</keyword>
<dbReference type="SUPFAM" id="SSF53822">
    <property type="entry name" value="Periplasmic binding protein-like I"/>
    <property type="match status" value="1"/>
</dbReference>
<evidence type="ECO:0000256" key="12">
    <source>
        <dbReference type="ARBA" id="ARBA00023293"/>
    </source>
</evidence>
<evidence type="ECO:0000256" key="4">
    <source>
        <dbReference type="ARBA" id="ARBA00022692"/>
    </source>
</evidence>
<dbReference type="SUPFAM" id="SSF56112">
    <property type="entry name" value="Protein kinase-like (PK-like)"/>
    <property type="match status" value="1"/>
</dbReference>
<dbReference type="AlphaFoldDB" id="A0A0N4ZZH4"/>
<dbReference type="CDD" id="cd06352">
    <property type="entry name" value="PBP1_NPR_GC-like"/>
    <property type="match status" value="1"/>
</dbReference>
<dbReference type="InterPro" id="IPR028082">
    <property type="entry name" value="Peripla_BP_I"/>
</dbReference>
<keyword evidence="10" id="KW-0325">Glycoprotein</keyword>
<dbReference type="Gene3D" id="1.10.510.10">
    <property type="entry name" value="Transferase(Phosphotransferase) domain 1"/>
    <property type="match status" value="1"/>
</dbReference>
<dbReference type="PANTHER" id="PTHR11920">
    <property type="entry name" value="GUANYLYL CYCLASE"/>
    <property type="match status" value="1"/>
</dbReference>
<dbReference type="InterPro" id="IPR001245">
    <property type="entry name" value="Ser-Thr/Tyr_kinase_cat_dom"/>
</dbReference>
<dbReference type="InterPro" id="IPR050401">
    <property type="entry name" value="Cyclic_nucleotide_synthase"/>
</dbReference>
<dbReference type="GO" id="GO:0004672">
    <property type="term" value="F:protein kinase activity"/>
    <property type="evidence" value="ECO:0007669"/>
    <property type="project" value="InterPro"/>
</dbReference>
<dbReference type="InterPro" id="IPR029787">
    <property type="entry name" value="Nucleotide_cyclase"/>
</dbReference>
<keyword evidence="16" id="KW-1185">Reference proteome</keyword>
<dbReference type="FunFam" id="3.30.70.1230:FF:000023">
    <property type="entry name" value="Guanylate cyclase"/>
    <property type="match status" value="1"/>
</dbReference>
<keyword evidence="6" id="KW-0547">Nucleotide-binding</keyword>
<keyword evidence="5" id="KW-0732">Signal</keyword>
<dbReference type="PANTHER" id="PTHR11920:SF495">
    <property type="entry name" value="RECEPTOR-TYPE GUANYLATE CYCLASE GCY-7"/>
    <property type="match status" value="1"/>
</dbReference>
<dbReference type="SUPFAM" id="SSF55073">
    <property type="entry name" value="Nucleotide cyclase"/>
    <property type="match status" value="1"/>
</dbReference>
<comment type="catalytic activity">
    <reaction evidence="1">
        <text>GTP = 3',5'-cyclic GMP + diphosphate</text>
        <dbReference type="Rhea" id="RHEA:13665"/>
        <dbReference type="ChEBI" id="CHEBI:33019"/>
        <dbReference type="ChEBI" id="CHEBI:37565"/>
        <dbReference type="ChEBI" id="CHEBI:57746"/>
        <dbReference type="EC" id="4.6.1.2"/>
    </reaction>
</comment>
<keyword evidence="8 13" id="KW-0472">Membrane</keyword>
<dbReference type="SMART" id="SM00044">
    <property type="entry name" value="CYCc"/>
    <property type="match status" value="1"/>
</dbReference>
<dbReference type="GO" id="GO:0007635">
    <property type="term" value="P:chemosensory behavior"/>
    <property type="evidence" value="ECO:0007669"/>
    <property type="project" value="UniProtKB-ARBA"/>
</dbReference>
<evidence type="ECO:0000256" key="5">
    <source>
        <dbReference type="ARBA" id="ARBA00022729"/>
    </source>
</evidence>
<keyword evidence="7 13" id="KW-1133">Transmembrane helix</keyword>
<organism evidence="16 17">
    <name type="scientific">Parastrongyloides trichosuri</name>
    <name type="common">Possum-specific nematode worm</name>
    <dbReference type="NCBI Taxonomy" id="131310"/>
    <lineage>
        <taxon>Eukaryota</taxon>
        <taxon>Metazoa</taxon>
        <taxon>Ecdysozoa</taxon>
        <taxon>Nematoda</taxon>
        <taxon>Chromadorea</taxon>
        <taxon>Rhabditida</taxon>
        <taxon>Tylenchina</taxon>
        <taxon>Panagrolaimomorpha</taxon>
        <taxon>Strongyloidoidea</taxon>
        <taxon>Strongyloididae</taxon>
        <taxon>Parastrongyloides</taxon>
    </lineage>
</organism>
<reference evidence="17" key="1">
    <citation type="submission" date="2017-02" db="UniProtKB">
        <authorList>
            <consortium name="WormBaseParasite"/>
        </authorList>
    </citation>
    <scope>IDENTIFICATION</scope>
</reference>
<evidence type="ECO:0000256" key="11">
    <source>
        <dbReference type="ARBA" id="ARBA00023239"/>
    </source>
</evidence>
<dbReference type="Gene3D" id="3.40.50.2300">
    <property type="match status" value="2"/>
</dbReference>
<dbReference type="Gene3D" id="3.30.70.1230">
    <property type="entry name" value="Nucleotide cyclase"/>
    <property type="match status" value="1"/>
</dbReference>
<keyword evidence="12" id="KW-0141">cGMP biosynthesis</keyword>
<dbReference type="InterPro" id="IPR000719">
    <property type="entry name" value="Prot_kinase_dom"/>
</dbReference>
<dbReference type="Gene3D" id="6.10.250.780">
    <property type="match status" value="1"/>
</dbReference>
<dbReference type="GO" id="GO:0004016">
    <property type="term" value="F:adenylate cyclase activity"/>
    <property type="evidence" value="ECO:0007669"/>
    <property type="project" value="TreeGrafter"/>
</dbReference>
<evidence type="ECO:0000256" key="6">
    <source>
        <dbReference type="ARBA" id="ARBA00022741"/>
    </source>
</evidence>
<name>A0A0N4ZZH4_PARTI</name>
<dbReference type="CDD" id="cd07302">
    <property type="entry name" value="CHD"/>
    <property type="match status" value="1"/>
</dbReference>
<dbReference type="EC" id="4.6.1.2" evidence="3"/>
<dbReference type="InterPro" id="IPR001828">
    <property type="entry name" value="ANF_lig-bd_rcpt"/>
</dbReference>
<proteinExistence type="predicted"/>
<feature type="domain" description="Guanylate cyclase" evidence="15">
    <location>
        <begin position="881"/>
        <end position="1011"/>
    </location>
</feature>
<dbReference type="STRING" id="131310.A0A0N4ZZH4"/>
<dbReference type="Proteomes" id="UP000038045">
    <property type="component" value="Unplaced"/>
</dbReference>
<comment type="subcellular location">
    <subcellularLocation>
        <location evidence="2">Membrane</location>
        <topology evidence="2">Single-pass type I membrane protein</topology>
    </subcellularLocation>
</comment>
<protein>
    <recommendedName>
        <fullName evidence="3">guanylate cyclase</fullName>
        <ecNumber evidence="3">4.6.1.2</ecNumber>
    </recommendedName>
</protein>
<accession>A0A0N4ZZH4</accession>
<evidence type="ECO:0000256" key="3">
    <source>
        <dbReference type="ARBA" id="ARBA00012202"/>
    </source>
</evidence>
<evidence type="ECO:0000256" key="10">
    <source>
        <dbReference type="ARBA" id="ARBA00023180"/>
    </source>
</evidence>
<evidence type="ECO:0000313" key="16">
    <source>
        <dbReference type="Proteomes" id="UP000038045"/>
    </source>
</evidence>
<feature type="transmembrane region" description="Helical" evidence="13">
    <location>
        <begin position="477"/>
        <end position="504"/>
    </location>
</feature>
<dbReference type="PROSITE" id="PS50011">
    <property type="entry name" value="PROTEIN_KINASE_DOM"/>
    <property type="match status" value="1"/>
</dbReference>
<evidence type="ECO:0000256" key="2">
    <source>
        <dbReference type="ARBA" id="ARBA00004479"/>
    </source>
</evidence>
<dbReference type="Pfam" id="PF00211">
    <property type="entry name" value="Guanylate_cyc"/>
    <property type="match status" value="1"/>
</dbReference>
<evidence type="ECO:0000256" key="13">
    <source>
        <dbReference type="SAM" id="Phobius"/>
    </source>
</evidence>
<dbReference type="GO" id="GO:0035556">
    <property type="term" value="P:intracellular signal transduction"/>
    <property type="evidence" value="ECO:0007669"/>
    <property type="project" value="InterPro"/>
</dbReference>
<feature type="domain" description="Protein kinase" evidence="14">
    <location>
        <begin position="535"/>
        <end position="810"/>
    </location>
</feature>
<dbReference type="WBParaSite" id="PTRK_0001428200.1">
    <property type="protein sequence ID" value="PTRK_0001428200.1"/>
    <property type="gene ID" value="PTRK_0001428200"/>
</dbReference>
<evidence type="ECO:0000256" key="8">
    <source>
        <dbReference type="ARBA" id="ARBA00023136"/>
    </source>
</evidence>
<evidence type="ECO:0000256" key="1">
    <source>
        <dbReference type="ARBA" id="ARBA00001436"/>
    </source>
</evidence>
<dbReference type="GO" id="GO:0006935">
    <property type="term" value="P:chemotaxis"/>
    <property type="evidence" value="ECO:0007669"/>
    <property type="project" value="UniProtKB-ARBA"/>
</dbReference>
<dbReference type="GO" id="GO:0007168">
    <property type="term" value="P:receptor guanylyl cyclase signaling pathway"/>
    <property type="evidence" value="ECO:0007669"/>
    <property type="project" value="TreeGrafter"/>
</dbReference>